<comment type="pathway">
    <text evidence="3">Protein modification.</text>
</comment>
<organism evidence="4 5">
    <name type="scientific">Marasmius oreades</name>
    <name type="common">fairy-ring Marasmius</name>
    <dbReference type="NCBI Taxonomy" id="181124"/>
    <lineage>
        <taxon>Eukaryota</taxon>
        <taxon>Fungi</taxon>
        <taxon>Dikarya</taxon>
        <taxon>Basidiomycota</taxon>
        <taxon>Agaricomycotina</taxon>
        <taxon>Agaricomycetes</taxon>
        <taxon>Agaricomycetidae</taxon>
        <taxon>Agaricales</taxon>
        <taxon>Marasmiineae</taxon>
        <taxon>Marasmiaceae</taxon>
        <taxon>Marasmius</taxon>
    </lineage>
</organism>
<evidence type="ECO:0000313" key="4">
    <source>
        <dbReference type="EMBL" id="KAG7099219.1"/>
    </source>
</evidence>
<dbReference type="GO" id="GO:0017183">
    <property type="term" value="P:protein histidyl modification to diphthamide"/>
    <property type="evidence" value="ECO:0007669"/>
    <property type="project" value="TreeGrafter"/>
</dbReference>
<evidence type="ECO:0008006" key="6">
    <source>
        <dbReference type="Google" id="ProtNLM"/>
    </source>
</evidence>
<keyword evidence="1" id="KW-0853">WD repeat</keyword>
<dbReference type="PANTHER" id="PTHR46042:SF1">
    <property type="entry name" value="DIPHTHINE METHYLTRANSFERASE"/>
    <property type="match status" value="1"/>
</dbReference>
<evidence type="ECO:0000256" key="2">
    <source>
        <dbReference type="ARBA" id="ARBA00022737"/>
    </source>
</evidence>
<keyword evidence="5" id="KW-1185">Reference proteome</keyword>
<dbReference type="GeneID" id="66070162"/>
<dbReference type="AlphaFoldDB" id="A0A9P7V2P4"/>
<reference evidence="4" key="1">
    <citation type="journal article" date="2021" name="Genome Biol. Evol.">
        <title>The assembled and annotated genome of the fairy-ring fungus Marasmius oreades.</title>
        <authorList>
            <person name="Hiltunen M."/>
            <person name="Ament-Velasquez S.L."/>
            <person name="Johannesson H."/>
        </authorList>
    </citation>
    <scope>NUCLEOTIDE SEQUENCE</scope>
    <source>
        <strain evidence="4">03SP1</strain>
    </source>
</reference>
<dbReference type="PANTHER" id="PTHR46042">
    <property type="entry name" value="DIPHTHINE METHYLTRANSFERASE"/>
    <property type="match status" value="1"/>
</dbReference>
<name>A0A9P7V2P4_9AGAR</name>
<evidence type="ECO:0000313" key="5">
    <source>
        <dbReference type="Proteomes" id="UP001049176"/>
    </source>
</evidence>
<gene>
    <name evidence="4" type="ORF">E1B28_001086</name>
</gene>
<sequence length="221" mass="24916">MSIKIDTVYPADSVEFCPDSTSDIFACGTYKLLEGQTSNIAGQNRVGQCLIYKWSSDESHISAEKIQHIDLPAVLDMKWSHKSASNRPLLGIADSGGNISLHEWDRDKSQLGTVASIRVAPSSETLCLSLDWSNRRRQTADSDHIVASLSNGDLCILNVDNVSQSSFRSSVRLWRAHDYEPWITAWDYWNTNLIYSGGDDLKFKAWDLREDLTRPIFLNKM</sequence>
<dbReference type="RefSeq" id="XP_043015689.1">
    <property type="nucleotide sequence ID" value="XM_043146984.1"/>
</dbReference>
<dbReference type="GO" id="GO:0061685">
    <property type="term" value="F:diphthine methylesterase activity"/>
    <property type="evidence" value="ECO:0007669"/>
    <property type="project" value="TreeGrafter"/>
</dbReference>
<dbReference type="InterPro" id="IPR052415">
    <property type="entry name" value="Diphthine_MTase"/>
</dbReference>
<dbReference type="OrthoDB" id="1930760at2759"/>
<keyword evidence="2" id="KW-0677">Repeat</keyword>
<accession>A0A9P7V2P4</accession>
<protein>
    <recommendedName>
        <fullName evidence="6">Peroxin-7</fullName>
    </recommendedName>
</protein>
<dbReference type="GO" id="GO:0005737">
    <property type="term" value="C:cytoplasm"/>
    <property type="evidence" value="ECO:0007669"/>
    <property type="project" value="TreeGrafter"/>
</dbReference>
<dbReference type="SUPFAM" id="SSF50978">
    <property type="entry name" value="WD40 repeat-like"/>
    <property type="match status" value="1"/>
</dbReference>
<dbReference type="InterPro" id="IPR036322">
    <property type="entry name" value="WD40_repeat_dom_sf"/>
</dbReference>
<dbReference type="Proteomes" id="UP001049176">
    <property type="component" value="Chromosome 1"/>
</dbReference>
<proteinExistence type="predicted"/>
<dbReference type="KEGG" id="more:E1B28_001086"/>
<comment type="caution">
    <text evidence="4">The sequence shown here is derived from an EMBL/GenBank/DDBJ whole genome shotgun (WGS) entry which is preliminary data.</text>
</comment>
<dbReference type="Gene3D" id="2.130.10.10">
    <property type="entry name" value="YVTN repeat-like/Quinoprotein amine dehydrogenase"/>
    <property type="match status" value="1"/>
</dbReference>
<evidence type="ECO:0000256" key="1">
    <source>
        <dbReference type="ARBA" id="ARBA00022574"/>
    </source>
</evidence>
<evidence type="ECO:0000256" key="3">
    <source>
        <dbReference type="ARBA" id="ARBA00043952"/>
    </source>
</evidence>
<dbReference type="EMBL" id="CM032181">
    <property type="protein sequence ID" value="KAG7099219.1"/>
    <property type="molecule type" value="Genomic_DNA"/>
</dbReference>
<dbReference type="InterPro" id="IPR015943">
    <property type="entry name" value="WD40/YVTN_repeat-like_dom_sf"/>
</dbReference>